<evidence type="ECO:0000313" key="1">
    <source>
        <dbReference type="EMBL" id="KAL0940412.1"/>
    </source>
</evidence>
<accession>A0ACC3Z8I8</accession>
<reference evidence="1 2" key="1">
    <citation type="journal article" date="2020" name="Phytopathology">
        <title>Genome Sequence Resources of Colletotrichum truncatum, C. plurivorum, C. musicola, and C. sojae: Four Species Pathogenic to Soybean (Glycine max).</title>
        <authorList>
            <person name="Rogerio F."/>
            <person name="Boufleur T.R."/>
            <person name="Ciampi-Guillardi M."/>
            <person name="Sukno S.A."/>
            <person name="Thon M.R."/>
            <person name="Massola Junior N.S."/>
            <person name="Baroncelli R."/>
        </authorList>
    </citation>
    <scope>NUCLEOTIDE SEQUENCE [LARGE SCALE GENOMIC DNA]</scope>
    <source>
        <strain evidence="1 2">CMES1059</strain>
    </source>
</reference>
<protein>
    <submittedName>
        <fullName evidence="1">FAD dependent oxidoreductase</fullName>
    </submittedName>
</protein>
<proteinExistence type="predicted"/>
<organism evidence="1 2">
    <name type="scientific">Colletotrichum truncatum</name>
    <name type="common">Anthracnose fungus</name>
    <name type="synonym">Colletotrichum capsici</name>
    <dbReference type="NCBI Taxonomy" id="5467"/>
    <lineage>
        <taxon>Eukaryota</taxon>
        <taxon>Fungi</taxon>
        <taxon>Dikarya</taxon>
        <taxon>Ascomycota</taxon>
        <taxon>Pezizomycotina</taxon>
        <taxon>Sordariomycetes</taxon>
        <taxon>Hypocreomycetidae</taxon>
        <taxon>Glomerellales</taxon>
        <taxon>Glomerellaceae</taxon>
        <taxon>Colletotrichum</taxon>
        <taxon>Colletotrichum truncatum species complex</taxon>
    </lineage>
</organism>
<gene>
    <name evidence="1" type="ORF">CTRU02_203175</name>
</gene>
<dbReference type="Proteomes" id="UP000805649">
    <property type="component" value="Unassembled WGS sequence"/>
</dbReference>
<comment type="caution">
    <text evidence="1">The sequence shown here is derived from an EMBL/GenBank/DDBJ whole genome shotgun (WGS) entry which is preliminary data.</text>
</comment>
<evidence type="ECO:0000313" key="2">
    <source>
        <dbReference type="Proteomes" id="UP000805649"/>
    </source>
</evidence>
<dbReference type="EMBL" id="VUJX02000002">
    <property type="protein sequence ID" value="KAL0940412.1"/>
    <property type="molecule type" value="Genomic_DNA"/>
</dbReference>
<name>A0ACC3Z8I8_COLTU</name>
<keyword evidence="2" id="KW-1185">Reference proteome</keyword>
<sequence length="561" mass="60510">MGSVFSVLRSAAKGISAVAKLLYDLNKQYQALLLRVNAPPGLPYDKPSNPYWLDEPPFPELVDARSEELPGSADVVIIGSGITGVAVARSLYAGAVVGQQQQQQQQGDRGDDPSPLPPRVVVLEARQLCAGATGRNGGHVKASPHELFPRLAAIVGKEKAAALTRFTLRTADAVLEVGAGKQVSECRRVETVDFMLDTAAVEATLKEVEELKKWIPEVEIEVVGREDAARRFGVDGDHVFGAVVYQAGALWPYRLVASCWRELLDEVGDRLSIETGTAVEEIQLGGTQRRPYVLKTARGNIRARHVVHATNAHAAQFLPGLRGKMTGIKAHMTSQRAADGFRWGDGNRSWGFIYGDGGEFDYVTQRPNGDVMLGGGFGRSLKQGVDMVGVYEDGSTEALTVAHVAGVMRSVFGNEWTGSVTRAWSGIICFTGDMAPFVGRVPEGISGRKRGKTSLKVKVKEVDDDDDDGWRGAVAGEWVSAGYCGDGMVWAWLCGTALGVMISGREGDVLEKGVGFPGGKLEEWFPKDLIVTEDRVKKADLSNLLDMFLESGVDFTGGDWD</sequence>